<sequence length="117" mass="13894">MDEFTPEQIEEKKKGIFDAMGKRGQKQILKKGYEDWNPFQEPKDPIEIRKDKTKRTSQVLIREFLTQIDHDEYSNTFAQGAFEMCLGIINSEERILGMFEFARWYEDLLKKEGHDSL</sequence>
<organism evidence="1 2">
    <name type="scientific">Desulfobacula phenolica</name>
    <dbReference type="NCBI Taxonomy" id="90732"/>
    <lineage>
        <taxon>Bacteria</taxon>
        <taxon>Pseudomonadati</taxon>
        <taxon>Thermodesulfobacteriota</taxon>
        <taxon>Desulfobacteria</taxon>
        <taxon>Desulfobacterales</taxon>
        <taxon>Desulfobacteraceae</taxon>
        <taxon>Desulfobacula</taxon>
    </lineage>
</organism>
<evidence type="ECO:0000313" key="2">
    <source>
        <dbReference type="Proteomes" id="UP000199608"/>
    </source>
</evidence>
<dbReference type="AlphaFoldDB" id="A0A1H2JGC2"/>
<gene>
    <name evidence="1" type="ORF">SAMN04487931_11270</name>
</gene>
<dbReference type="EMBL" id="FNLL01000012">
    <property type="protein sequence ID" value="SDU55544.1"/>
    <property type="molecule type" value="Genomic_DNA"/>
</dbReference>
<reference evidence="2" key="1">
    <citation type="submission" date="2016-10" db="EMBL/GenBank/DDBJ databases">
        <authorList>
            <person name="Varghese N."/>
            <person name="Submissions S."/>
        </authorList>
    </citation>
    <scope>NUCLEOTIDE SEQUENCE [LARGE SCALE GENOMIC DNA]</scope>
    <source>
        <strain evidence="2">DSM 3384</strain>
    </source>
</reference>
<evidence type="ECO:0000313" key="1">
    <source>
        <dbReference type="EMBL" id="SDU55544.1"/>
    </source>
</evidence>
<protein>
    <submittedName>
        <fullName evidence="1">Uncharacterized protein</fullName>
    </submittedName>
</protein>
<proteinExistence type="predicted"/>
<dbReference type="Proteomes" id="UP000199608">
    <property type="component" value="Unassembled WGS sequence"/>
</dbReference>
<name>A0A1H2JGC2_9BACT</name>
<keyword evidence="2" id="KW-1185">Reference proteome</keyword>
<dbReference type="RefSeq" id="WP_092237112.1">
    <property type="nucleotide sequence ID" value="NZ_FNLL01000012.1"/>
</dbReference>
<accession>A0A1H2JGC2</accession>